<keyword evidence="2" id="KW-1185">Reference proteome</keyword>
<evidence type="ECO:0000313" key="2">
    <source>
        <dbReference type="Proteomes" id="UP000298355"/>
    </source>
</evidence>
<comment type="caution">
    <text evidence="1">The sequence shown here is derived from an EMBL/GenBank/DDBJ whole genome shotgun (WGS) entry which is preliminary data.</text>
</comment>
<gene>
    <name evidence="1" type="ORF">E3O65_00190</name>
</gene>
<proteinExistence type="predicted"/>
<protein>
    <submittedName>
        <fullName evidence="1">Uncharacterized protein</fullName>
    </submittedName>
</protein>
<dbReference type="EMBL" id="SOGJ01000003">
    <property type="protein sequence ID" value="TFD01960.1"/>
    <property type="molecule type" value="Genomic_DNA"/>
</dbReference>
<sequence>MTHFDGYCGVGVKIENGSNRTAKFVEDDIEVFDGSSSLEWNLPFPDVKTGDSVRGYVVDEFPTTIDPGAVATHAFVVNCDGNPYTLTVNSINAGSVSFNF</sequence>
<evidence type="ECO:0000313" key="1">
    <source>
        <dbReference type="EMBL" id="TFD01960.1"/>
    </source>
</evidence>
<name>A0ABY2JAH9_9MICO</name>
<organism evidence="1 2">
    <name type="scientific">Cryobacterium breve</name>
    <dbReference type="NCBI Taxonomy" id="1259258"/>
    <lineage>
        <taxon>Bacteria</taxon>
        <taxon>Bacillati</taxon>
        <taxon>Actinomycetota</taxon>
        <taxon>Actinomycetes</taxon>
        <taxon>Micrococcales</taxon>
        <taxon>Microbacteriaceae</taxon>
        <taxon>Cryobacterium</taxon>
    </lineage>
</organism>
<dbReference type="RefSeq" id="WP_134361742.1">
    <property type="nucleotide sequence ID" value="NZ_SOGJ01000003.1"/>
</dbReference>
<reference evidence="1 2" key="1">
    <citation type="submission" date="2019-03" db="EMBL/GenBank/DDBJ databases">
        <title>Genomics of glacier-inhabiting Cryobacterium strains.</title>
        <authorList>
            <person name="Liu Q."/>
            <person name="Xin Y.-H."/>
        </authorList>
    </citation>
    <scope>NUCLEOTIDE SEQUENCE [LARGE SCALE GENOMIC DNA]</scope>
    <source>
        <strain evidence="1 2">TMT4-23</strain>
    </source>
</reference>
<accession>A0ABY2JAH9</accession>
<dbReference type="Proteomes" id="UP000298355">
    <property type="component" value="Unassembled WGS sequence"/>
</dbReference>